<accession>A0AAV6ULB0</accession>
<name>A0AAV6ULB0_9ARAC</name>
<dbReference type="EMBL" id="JAFNEN010000369">
    <property type="protein sequence ID" value="KAG8184563.1"/>
    <property type="molecule type" value="Genomic_DNA"/>
</dbReference>
<evidence type="ECO:0000313" key="3">
    <source>
        <dbReference type="Proteomes" id="UP000827092"/>
    </source>
</evidence>
<comment type="caution">
    <text evidence="2">The sequence shown here is derived from an EMBL/GenBank/DDBJ whole genome shotgun (WGS) entry which is preliminary data.</text>
</comment>
<evidence type="ECO:0000313" key="2">
    <source>
        <dbReference type="EMBL" id="KAG8184563.1"/>
    </source>
</evidence>
<organism evidence="2 3">
    <name type="scientific">Oedothorax gibbosus</name>
    <dbReference type="NCBI Taxonomy" id="931172"/>
    <lineage>
        <taxon>Eukaryota</taxon>
        <taxon>Metazoa</taxon>
        <taxon>Ecdysozoa</taxon>
        <taxon>Arthropoda</taxon>
        <taxon>Chelicerata</taxon>
        <taxon>Arachnida</taxon>
        <taxon>Araneae</taxon>
        <taxon>Araneomorphae</taxon>
        <taxon>Entelegynae</taxon>
        <taxon>Araneoidea</taxon>
        <taxon>Linyphiidae</taxon>
        <taxon>Erigoninae</taxon>
        <taxon>Oedothorax</taxon>
    </lineage>
</organism>
<gene>
    <name evidence="2" type="ORF">JTE90_007679</name>
</gene>
<dbReference type="Proteomes" id="UP000827092">
    <property type="component" value="Unassembled WGS sequence"/>
</dbReference>
<evidence type="ECO:0000256" key="1">
    <source>
        <dbReference type="SAM" id="MobiDB-lite"/>
    </source>
</evidence>
<sequence length="98" mass="11440">MKKAKRQSSLENFFSKKVRQEAPQETADAEEQPLRTDDLRSPQIVDVNKPSEQLQPPGDRGNAMDIANFVLKSKQKLYVFISTYKRSDFEYFVKMFFS</sequence>
<feature type="region of interest" description="Disordered" evidence="1">
    <location>
        <begin position="1"/>
        <end position="62"/>
    </location>
</feature>
<dbReference type="AlphaFoldDB" id="A0AAV6ULB0"/>
<protein>
    <submittedName>
        <fullName evidence="2">Uncharacterized protein</fullName>
    </submittedName>
</protein>
<reference evidence="2 3" key="1">
    <citation type="journal article" date="2022" name="Nat. Ecol. Evol.">
        <title>A masculinizing supergene underlies an exaggerated male reproductive morph in a spider.</title>
        <authorList>
            <person name="Hendrickx F."/>
            <person name="De Corte Z."/>
            <person name="Sonet G."/>
            <person name="Van Belleghem S.M."/>
            <person name="Kostlbacher S."/>
            <person name="Vangestel C."/>
        </authorList>
    </citation>
    <scope>NUCLEOTIDE SEQUENCE [LARGE SCALE GENOMIC DNA]</scope>
    <source>
        <strain evidence="2">W744_W776</strain>
    </source>
</reference>
<keyword evidence="3" id="KW-1185">Reference proteome</keyword>
<proteinExistence type="predicted"/>